<dbReference type="Pfam" id="PF04055">
    <property type="entry name" value="Radical_SAM"/>
    <property type="match status" value="1"/>
</dbReference>
<evidence type="ECO:0000259" key="8">
    <source>
        <dbReference type="Pfam" id="PF04055"/>
    </source>
</evidence>
<evidence type="ECO:0000256" key="1">
    <source>
        <dbReference type="ARBA" id="ARBA00001966"/>
    </source>
</evidence>
<dbReference type="PROSITE" id="PS01305">
    <property type="entry name" value="MOAA_NIFB_PQQE"/>
    <property type="match status" value="1"/>
</dbReference>
<dbReference type="SFLD" id="SFLDS00029">
    <property type="entry name" value="Radical_SAM"/>
    <property type="match status" value="1"/>
</dbReference>
<dbReference type="EMBL" id="LAZR01034980">
    <property type="protein sequence ID" value="KKL28764.1"/>
    <property type="molecule type" value="Genomic_DNA"/>
</dbReference>
<organism evidence="9">
    <name type="scientific">marine sediment metagenome</name>
    <dbReference type="NCBI Taxonomy" id="412755"/>
    <lineage>
        <taxon>unclassified sequences</taxon>
        <taxon>metagenomes</taxon>
        <taxon>ecological metagenomes</taxon>
    </lineage>
</organism>
<comment type="caution">
    <text evidence="9">The sequence shown here is derived from an EMBL/GenBank/DDBJ whole genome shotgun (WGS) entry which is preliminary data.</text>
</comment>
<evidence type="ECO:0000313" key="9">
    <source>
        <dbReference type="EMBL" id="KKL28764.1"/>
    </source>
</evidence>
<dbReference type="InterPro" id="IPR007197">
    <property type="entry name" value="rSAM"/>
</dbReference>
<keyword evidence="5" id="KW-0408">Iron</keyword>
<protein>
    <recommendedName>
        <fullName evidence="8">Radical SAM core domain-containing protein</fullName>
    </recommendedName>
</protein>
<dbReference type="InterPro" id="IPR000385">
    <property type="entry name" value="MoaA_NifB_PqqE_Fe-S-bd_CS"/>
</dbReference>
<keyword evidence="2" id="KW-0004">4Fe-4S</keyword>
<comment type="cofactor">
    <cofactor evidence="1">
        <name>[4Fe-4S] cluster</name>
        <dbReference type="ChEBI" id="CHEBI:49883"/>
    </cofactor>
</comment>
<feature type="domain" description="Radical SAM core" evidence="8">
    <location>
        <begin position="29"/>
        <end position="136"/>
    </location>
</feature>
<dbReference type="GO" id="GO:0046872">
    <property type="term" value="F:metal ion binding"/>
    <property type="evidence" value="ECO:0007669"/>
    <property type="project" value="UniProtKB-KW"/>
</dbReference>
<dbReference type="CDD" id="cd01335">
    <property type="entry name" value="Radical_SAM"/>
    <property type="match status" value="1"/>
</dbReference>
<evidence type="ECO:0000256" key="6">
    <source>
        <dbReference type="ARBA" id="ARBA00023014"/>
    </source>
</evidence>
<evidence type="ECO:0000256" key="5">
    <source>
        <dbReference type="ARBA" id="ARBA00023004"/>
    </source>
</evidence>
<dbReference type="AlphaFoldDB" id="A0A0F9C3L5"/>
<dbReference type="InterPro" id="IPR023867">
    <property type="entry name" value="Sulphatase_maturase_rSAM"/>
</dbReference>
<evidence type="ECO:0000256" key="2">
    <source>
        <dbReference type="ARBA" id="ARBA00022485"/>
    </source>
</evidence>
<dbReference type="SUPFAM" id="SSF102114">
    <property type="entry name" value="Radical SAM enzymes"/>
    <property type="match status" value="1"/>
</dbReference>
<dbReference type="InterPro" id="IPR013785">
    <property type="entry name" value="Aldolase_TIM"/>
</dbReference>
<sequence length="241" mass="26640">MDSVAATAECIPVSSSVAYPRPVNRIHQIEITSRCNLRCQYCVHPHMERKKLDMSMETLEKALHLVGKCVVERGQVELNMCGIGESLMHPQFKEVFELTRSMLPDVIIVIATNGILLNEERAKILWDNKIVTFISLHRPEKAGLAVEVAKKFGIFAGTSNDPSTAAINWAGKVDWFVSAITKDLPCPWLENGQAMVCADGRITTCCLDGDGKGMIGTVDTPLEELFIRPYSLCEGCHHSVP</sequence>
<keyword evidence="3" id="KW-0949">S-adenosyl-L-methionine</keyword>
<dbReference type="InterPro" id="IPR058240">
    <property type="entry name" value="rSAM_sf"/>
</dbReference>
<evidence type="ECO:0000256" key="7">
    <source>
        <dbReference type="ARBA" id="ARBA00023601"/>
    </source>
</evidence>
<evidence type="ECO:0000256" key="3">
    <source>
        <dbReference type="ARBA" id="ARBA00022691"/>
    </source>
</evidence>
<dbReference type="Gene3D" id="3.20.20.70">
    <property type="entry name" value="Aldolase class I"/>
    <property type="match status" value="1"/>
</dbReference>
<dbReference type="PANTHER" id="PTHR43273">
    <property type="entry name" value="ANAEROBIC SULFATASE-MATURATING ENZYME HOMOLOG ASLB-RELATED"/>
    <property type="match status" value="1"/>
</dbReference>
<accession>A0A0F9C3L5</accession>
<reference evidence="9" key="1">
    <citation type="journal article" date="2015" name="Nature">
        <title>Complex archaea that bridge the gap between prokaryotes and eukaryotes.</title>
        <authorList>
            <person name="Spang A."/>
            <person name="Saw J.H."/>
            <person name="Jorgensen S.L."/>
            <person name="Zaremba-Niedzwiedzka K."/>
            <person name="Martijn J."/>
            <person name="Lind A.E."/>
            <person name="van Eijk R."/>
            <person name="Schleper C."/>
            <person name="Guy L."/>
            <person name="Ettema T.J."/>
        </authorList>
    </citation>
    <scope>NUCLEOTIDE SEQUENCE</scope>
</reference>
<evidence type="ECO:0000256" key="4">
    <source>
        <dbReference type="ARBA" id="ARBA00022723"/>
    </source>
</evidence>
<comment type="similarity">
    <text evidence="7">Belongs to the radical SAM superfamily. Anaerobic sulfatase-maturating enzyme family.</text>
</comment>
<proteinExistence type="inferred from homology"/>
<dbReference type="GO" id="GO:0016491">
    <property type="term" value="F:oxidoreductase activity"/>
    <property type="evidence" value="ECO:0007669"/>
    <property type="project" value="InterPro"/>
</dbReference>
<keyword evidence="4" id="KW-0479">Metal-binding</keyword>
<dbReference type="SFLD" id="SFLDG01067">
    <property type="entry name" value="SPASM/twitch_domain_containing"/>
    <property type="match status" value="1"/>
</dbReference>
<dbReference type="GO" id="GO:0051539">
    <property type="term" value="F:4 iron, 4 sulfur cluster binding"/>
    <property type="evidence" value="ECO:0007669"/>
    <property type="project" value="UniProtKB-KW"/>
</dbReference>
<name>A0A0F9C3L5_9ZZZZ</name>
<dbReference type="PANTHER" id="PTHR43273:SF3">
    <property type="entry name" value="ANAEROBIC SULFATASE-MATURATING ENZYME HOMOLOG ASLB-RELATED"/>
    <property type="match status" value="1"/>
</dbReference>
<keyword evidence="6" id="KW-0411">Iron-sulfur</keyword>
<gene>
    <name evidence="9" type="ORF">LCGC14_2371850</name>
</gene>